<dbReference type="EMBL" id="HBUF01178869">
    <property type="protein sequence ID" value="CAG6654744.1"/>
    <property type="molecule type" value="Transcribed_RNA"/>
</dbReference>
<sequence>MTLSIILIRVKNQSVSSVSTLSTPTSYAARRVVSNRPSLVQIVFYLLLLLTSLVDQYRAVRIVKMKKTMCPHRVEIMRTKRCCLDSTLVLNMSICWDSERNI</sequence>
<dbReference type="AlphaFoldDB" id="A0A8D8RS41"/>
<dbReference type="EMBL" id="HBUF01178867">
    <property type="protein sequence ID" value="CAG6654740.1"/>
    <property type="molecule type" value="Transcribed_RNA"/>
</dbReference>
<evidence type="ECO:0000313" key="1">
    <source>
        <dbReference type="EMBL" id="CAG6654742.1"/>
    </source>
</evidence>
<accession>A0A8D8RS41</accession>
<reference evidence="1" key="1">
    <citation type="submission" date="2021-05" db="EMBL/GenBank/DDBJ databases">
        <authorList>
            <person name="Alioto T."/>
            <person name="Alioto T."/>
            <person name="Gomez Garrido J."/>
        </authorList>
    </citation>
    <scope>NUCLEOTIDE SEQUENCE</scope>
</reference>
<proteinExistence type="predicted"/>
<organism evidence="1">
    <name type="scientific">Cacopsylla melanoneura</name>
    <dbReference type="NCBI Taxonomy" id="428564"/>
    <lineage>
        <taxon>Eukaryota</taxon>
        <taxon>Metazoa</taxon>
        <taxon>Ecdysozoa</taxon>
        <taxon>Arthropoda</taxon>
        <taxon>Hexapoda</taxon>
        <taxon>Insecta</taxon>
        <taxon>Pterygota</taxon>
        <taxon>Neoptera</taxon>
        <taxon>Paraneoptera</taxon>
        <taxon>Hemiptera</taxon>
        <taxon>Sternorrhyncha</taxon>
        <taxon>Psylloidea</taxon>
        <taxon>Psyllidae</taxon>
        <taxon>Psyllinae</taxon>
        <taxon>Cacopsylla</taxon>
    </lineage>
</organism>
<protein>
    <submittedName>
        <fullName evidence="1">Uncharacterized protein</fullName>
    </submittedName>
</protein>
<name>A0A8D8RS41_9HEMI</name>
<dbReference type="EMBL" id="HBUF01178868">
    <property type="protein sequence ID" value="CAG6654742.1"/>
    <property type="molecule type" value="Transcribed_RNA"/>
</dbReference>